<protein>
    <submittedName>
        <fullName evidence="2">Uncharacterized protein</fullName>
    </submittedName>
</protein>
<accession>A0ABR9X1K0</accession>
<organism evidence="2 3">
    <name type="scientific">Salipiger mangrovisoli</name>
    <dbReference type="NCBI Taxonomy" id="2865933"/>
    <lineage>
        <taxon>Bacteria</taxon>
        <taxon>Pseudomonadati</taxon>
        <taxon>Pseudomonadota</taxon>
        <taxon>Alphaproteobacteria</taxon>
        <taxon>Rhodobacterales</taxon>
        <taxon>Roseobacteraceae</taxon>
        <taxon>Salipiger</taxon>
    </lineage>
</organism>
<name>A0ABR9X1K0_9RHOB</name>
<sequence>MAAVSSIASFLRIAASPWKARDPPALAALREAVGFDGETGFPVPLALGAMAMLTAASVFRIWGFTDLRGFVRGQSVGLASRLVALHGFTAARLFPALQRIHASAAALRGDLPAVEGAFGRIGRRGVATERAAGTAGGEP</sequence>
<dbReference type="Proteomes" id="UP000607796">
    <property type="component" value="Unassembled WGS sequence"/>
</dbReference>
<dbReference type="RefSeq" id="WP_194134691.1">
    <property type="nucleotide sequence ID" value="NZ_JADFFK010000007.1"/>
</dbReference>
<keyword evidence="3" id="KW-1185">Reference proteome</keyword>
<evidence type="ECO:0000313" key="2">
    <source>
        <dbReference type="EMBL" id="MBE9637383.1"/>
    </source>
</evidence>
<evidence type="ECO:0000256" key="1">
    <source>
        <dbReference type="SAM" id="Phobius"/>
    </source>
</evidence>
<proteinExistence type="predicted"/>
<comment type="caution">
    <text evidence="2">The sequence shown here is derived from an EMBL/GenBank/DDBJ whole genome shotgun (WGS) entry which is preliminary data.</text>
</comment>
<dbReference type="EMBL" id="JADFFK010000007">
    <property type="protein sequence ID" value="MBE9637383.1"/>
    <property type="molecule type" value="Genomic_DNA"/>
</dbReference>
<keyword evidence="1" id="KW-0812">Transmembrane</keyword>
<gene>
    <name evidence="2" type="ORF">IQ782_11070</name>
</gene>
<reference evidence="2 3" key="1">
    <citation type="journal article" date="2021" name="Int. J. Syst. Evol. Microbiol.">
        <title>Salipiger mangrovisoli sp. nov., isolated from mangrove soil and the proposal for the reclassification of Paraphaeobacter pallidus as Salipiger pallidus comb. nov.</title>
        <authorList>
            <person name="Du J."/>
            <person name="Liu Y."/>
            <person name="Pei T."/>
            <person name="Deng M.R."/>
            <person name="Zhu H."/>
        </authorList>
    </citation>
    <scope>NUCLEOTIDE SEQUENCE [LARGE SCALE GENOMIC DNA]</scope>
    <source>
        <strain evidence="2 3">6D45A</strain>
    </source>
</reference>
<keyword evidence="1" id="KW-1133">Transmembrane helix</keyword>
<keyword evidence="1" id="KW-0472">Membrane</keyword>
<evidence type="ECO:0000313" key="3">
    <source>
        <dbReference type="Proteomes" id="UP000607796"/>
    </source>
</evidence>
<feature type="transmembrane region" description="Helical" evidence="1">
    <location>
        <begin position="39"/>
        <end position="62"/>
    </location>
</feature>